<dbReference type="Proteomes" id="UP000239504">
    <property type="component" value="Unassembled WGS sequence"/>
</dbReference>
<dbReference type="PROSITE" id="PS51187">
    <property type="entry name" value="AUTOINDUCER_SYNTH_2"/>
    <property type="match status" value="1"/>
</dbReference>
<keyword evidence="3 6" id="KW-0949">S-adenosyl-L-methionine</keyword>
<protein>
    <recommendedName>
        <fullName evidence="6">Acyl-homoserine-lactone synthase</fullName>
        <ecNumber evidence="6">2.3.1.184</ecNumber>
    </recommendedName>
    <alternativeName>
        <fullName evidence="6">Autoinducer synthesis protein</fullName>
    </alternativeName>
</protein>
<comment type="caution">
    <text evidence="7">The sequence shown here is derived from an EMBL/GenBank/DDBJ whole genome shotgun (WGS) entry which is preliminary data.</text>
</comment>
<comment type="catalytic activity">
    <reaction evidence="6">
        <text>a fatty acyl-[ACP] + S-adenosyl-L-methionine = an N-acyl-L-homoserine lactone + S-methyl-5'-thioadenosine + holo-[ACP] + H(+)</text>
        <dbReference type="Rhea" id="RHEA:10096"/>
        <dbReference type="Rhea" id="RHEA-COMP:9685"/>
        <dbReference type="Rhea" id="RHEA-COMP:14125"/>
        <dbReference type="ChEBI" id="CHEBI:15378"/>
        <dbReference type="ChEBI" id="CHEBI:17509"/>
        <dbReference type="ChEBI" id="CHEBI:55474"/>
        <dbReference type="ChEBI" id="CHEBI:59789"/>
        <dbReference type="ChEBI" id="CHEBI:64479"/>
        <dbReference type="ChEBI" id="CHEBI:138651"/>
        <dbReference type="EC" id="2.3.1.184"/>
    </reaction>
</comment>
<sequence length="205" mass="22978">MLFLIDRRNRDAFPEFLRSMHRDRKRMFVDIFGWRLAHDNGEERDAFDDDNATYLVLCDDVGCHVASVRLLRTDRPHLLDTLFSDLCEGEVPRGGDILEITRLCLPLRKKTRIAARNILARGIIDYAALAGVASYTAVCHMAFLSELLSAGWRCTPLGLPQAVDGAAAGAVQIHMEENTRALLDEGWRCPRDAPRLTLSQSDLAA</sequence>
<keyword evidence="4 5" id="KW-0071">Autoinducer synthesis</keyword>
<evidence type="ECO:0000256" key="6">
    <source>
        <dbReference type="RuleBase" id="RU361135"/>
    </source>
</evidence>
<evidence type="ECO:0000256" key="3">
    <source>
        <dbReference type="ARBA" id="ARBA00022691"/>
    </source>
</evidence>
<evidence type="ECO:0000313" key="7">
    <source>
        <dbReference type="EMBL" id="PQA87578.1"/>
    </source>
</evidence>
<evidence type="ECO:0000256" key="4">
    <source>
        <dbReference type="ARBA" id="ARBA00022929"/>
    </source>
</evidence>
<evidence type="ECO:0000256" key="5">
    <source>
        <dbReference type="PROSITE-ProRule" id="PRU00533"/>
    </source>
</evidence>
<organism evidence="7 8">
    <name type="scientific">Hyphococcus luteus</name>
    <dbReference type="NCBI Taxonomy" id="2058213"/>
    <lineage>
        <taxon>Bacteria</taxon>
        <taxon>Pseudomonadati</taxon>
        <taxon>Pseudomonadota</taxon>
        <taxon>Alphaproteobacteria</taxon>
        <taxon>Parvularculales</taxon>
        <taxon>Parvularculaceae</taxon>
        <taxon>Hyphococcus</taxon>
    </lineage>
</organism>
<dbReference type="Pfam" id="PF00765">
    <property type="entry name" value="Autoind_synth"/>
    <property type="match status" value="1"/>
</dbReference>
<dbReference type="PANTHER" id="PTHR39322:SF1">
    <property type="entry name" value="ISOVALERYL-HOMOSERINE LACTONE SYNTHASE"/>
    <property type="match status" value="1"/>
</dbReference>
<dbReference type="EMBL" id="PJCH01000006">
    <property type="protein sequence ID" value="PQA87578.1"/>
    <property type="molecule type" value="Genomic_DNA"/>
</dbReference>
<dbReference type="SUPFAM" id="SSF55729">
    <property type="entry name" value="Acyl-CoA N-acyltransferases (Nat)"/>
    <property type="match status" value="1"/>
</dbReference>
<keyword evidence="2 6" id="KW-0808">Transferase</keyword>
<dbReference type="EC" id="2.3.1.184" evidence="6"/>
<gene>
    <name evidence="7" type="ORF">CW354_10870</name>
</gene>
<name>A0A2S7K562_9PROT</name>
<dbReference type="InterPro" id="IPR016181">
    <property type="entry name" value="Acyl_CoA_acyltransferase"/>
</dbReference>
<dbReference type="GO" id="GO:0061579">
    <property type="term" value="F:N-acyl homoserine lactone synthase activity"/>
    <property type="evidence" value="ECO:0007669"/>
    <property type="project" value="UniProtKB-UniRule"/>
</dbReference>
<dbReference type="AlphaFoldDB" id="A0A2S7K562"/>
<dbReference type="InterPro" id="IPR001690">
    <property type="entry name" value="Autoind_synthase"/>
</dbReference>
<dbReference type="GO" id="GO:0009372">
    <property type="term" value="P:quorum sensing"/>
    <property type="evidence" value="ECO:0007669"/>
    <property type="project" value="UniProtKB-UniRule"/>
</dbReference>
<comment type="similarity">
    <text evidence="5 6">Belongs to the autoinducer synthase family.</text>
</comment>
<dbReference type="PANTHER" id="PTHR39322">
    <property type="entry name" value="ACYL-HOMOSERINE-LACTONE SYNTHASE"/>
    <property type="match status" value="1"/>
</dbReference>
<dbReference type="GO" id="GO:0007165">
    <property type="term" value="P:signal transduction"/>
    <property type="evidence" value="ECO:0007669"/>
    <property type="project" value="TreeGrafter"/>
</dbReference>
<keyword evidence="1 5" id="KW-0673">Quorum sensing</keyword>
<evidence type="ECO:0000256" key="2">
    <source>
        <dbReference type="ARBA" id="ARBA00022679"/>
    </source>
</evidence>
<proteinExistence type="inferred from homology"/>
<keyword evidence="8" id="KW-1185">Reference proteome</keyword>
<accession>A0A2S7K562</accession>
<dbReference type="RefSeq" id="WP_104830116.1">
    <property type="nucleotide sequence ID" value="NZ_PJCH01000006.1"/>
</dbReference>
<evidence type="ECO:0000256" key="1">
    <source>
        <dbReference type="ARBA" id="ARBA00022654"/>
    </source>
</evidence>
<reference evidence="7 8" key="1">
    <citation type="submission" date="2017-12" db="EMBL/GenBank/DDBJ databases">
        <authorList>
            <person name="Hurst M.R.H."/>
        </authorList>
    </citation>
    <scope>NUCLEOTIDE SEQUENCE [LARGE SCALE GENOMIC DNA]</scope>
    <source>
        <strain evidence="7 8">SY-3-19</strain>
    </source>
</reference>
<dbReference type="Gene3D" id="3.40.630.30">
    <property type="match status" value="1"/>
</dbReference>
<dbReference type="OrthoDB" id="6169313at2"/>
<dbReference type="PRINTS" id="PR01549">
    <property type="entry name" value="AUTOINDCRSYN"/>
</dbReference>
<evidence type="ECO:0000313" key="8">
    <source>
        <dbReference type="Proteomes" id="UP000239504"/>
    </source>
</evidence>